<keyword evidence="4" id="KW-0732">Signal</keyword>
<evidence type="ECO:0000256" key="3">
    <source>
        <dbReference type="ARBA" id="ARBA00022946"/>
    </source>
</evidence>
<feature type="chain" id="PRO_5002350169" evidence="4">
    <location>
        <begin position="26"/>
        <end position="737"/>
    </location>
</feature>
<comment type="similarity">
    <text evidence="1">Belongs to the mTERF family.</text>
</comment>
<dbReference type="InterPro" id="IPR003690">
    <property type="entry name" value="MTERF"/>
</dbReference>
<keyword evidence="2" id="KW-0805">Transcription regulation</keyword>
<dbReference type="AlphaFoldDB" id="A0A0D9XQ61"/>
<evidence type="ECO:0000313" key="5">
    <source>
        <dbReference type="EnsemblPlants" id="LPERR11G05570.1"/>
    </source>
</evidence>
<reference evidence="5 6" key="1">
    <citation type="submission" date="2012-08" db="EMBL/GenBank/DDBJ databases">
        <title>Oryza genome evolution.</title>
        <authorList>
            <person name="Wing R.A."/>
        </authorList>
    </citation>
    <scope>NUCLEOTIDE SEQUENCE</scope>
</reference>
<evidence type="ECO:0000256" key="1">
    <source>
        <dbReference type="ARBA" id="ARBA00007692"/>
    </source>
</evidence>
<reference evidence="6" key="2">
    <citation type="submission" date="2013-12" db="EMBL/GenBank/DDBJ databases">
        <authorList>
            <person name="Yu Y."/>
            <person name="Lee S."/>
            <person name="de Baynast K."/>
            <person name="Wissotski M."/>
            <person name="Liu L."/>
            <person name="Talag J."/>
            <person name="Goicoechea J."/>
            <person name="Angelova A."/>
            <person name="Jetty R."/>
            <person name="Kudrna D."/>
            <person name="Golser W."/>
            <person name="Rivera L."/>
            <person name="Zhang J."/>
            <person name="Wing R."/>
        </authorList>
    </citation>
    <scope>NUCLEOTIDE SEQUENCE</scope>
</reference>
<dbReference type="EnsemblPlants" id="LPERR11G05570.1">
    <property type="protein sequence ID" value="LPERR11G05570.1"/>
    <property type="gene ID" value="LPERR11G05570"/>
</dbReference>
<keyword evidence="3" id="KW-0809">Transit peptide</keyword>
<protein>
    <submittedName>
        <fullName evidence="5">Uncharacterized protein</fullName>
    </submittedName>
</protein>
<dbReference type="HOGENOM" id="CLU_336292_0_0_1"/>
<reference evidence="5" key="3">
    <citation type="submission" date="2015-04" db="UniProtKB">
        <authorList>
            <consortium name="EnsemblPlants"/>
        </authorList>
    </citation>
    <scope>IDENTIFICATION</scope>
</reference>
<dbReference type="InterPro" id="IPR038538">
    <property type="entry name" value="MTERF_sf"/>
</dbReference>
<dbReference type="GO" id="GO:0003676">
    <property type="term" value="F:nucleic acid binding"/>
    <property type="evidence" value="ECO:0007669"/>
    <property type="project" value="InterPro"/>
</dbReference>
<accession>A0A0D9XQ61</accession>
<keyword evidence="2" id="KW-0806">Transcription termination</keyword>
<dbReference type="PANTHER" id="PTHR13068">
    <property type="entry name" value="CGI-12 PROTEIN-RELATED"/>
    <property type="match status" value="1"/>
</dbReference>
<dbReference type="Gene3D" id="1.25.70.10">
    <property type="entry name" value="Transcription termination factor 3, mitochondrial"/>
    <property type="match status" value="3"/>
</dbReference>
<dbReference type="PANTHER" id="PTHR13068:SF102">
    <property type="entry name" value="OS11G0246100 PROTEIN"/>
    <property type="match status" value="1"/>
</dbReference>
<evidence type="ECO:0000256" key="4">
    <source>
        <dbReference type="SAM" id="SignalP"/>
    </source>
</evidence>
<keyword evidence="6" id="KW-1185">Reference proteome</keyword>
<dbReference type="SMART" id="SM00733">
    <property type="entry name" value="Mterf"/>
    <property type="match status" value="8"/>
</dbReference>
<organism evidence="5 6">
    <name type="scientific">Leersia perrieri</name>
    <dbReference type="NCBI Taxonomy" id="77586"/>
    <lineage>
        <taxon>Eukaryota</taxon>
        <taxon>Viridiplantae</taxon>
        <taxon>Streptophyta</taxon>
        <taxon>Embryophyta</taxon>
        <taxon>Tracheophyta</taxon>
        <taxon>Spermatophyta</taxon>
        <taxon>Magnoliopsida</taxon>
        <taxon>Liliopsida</taxon>
        <taxon>Poales</taxon>
        <taxon>Poaceae</taxon>
        <taxon>BOP clade</taxon>
        <taxon>Oryzoideae</taxon>
        <taxon>Oryzeae</taxon>
        <taxon>Oryzinae</taxon>
        <taxon>Leersia</taxon>
    </lineage>
</organism>
<keyword evidence="2" id="KW-0804">Transcription</keyword>
<evidence type="ECO:0000313" key="6">
    <source>
        <dbReference type="Proteomes" id="UP000032180"/>
    </source>
</evidence>
<sequence>MNHLRSRLLTILLAGASHLPTSTSAASSSHLHHRRILFSTSSSAAAAAATTPFSVEDYLVGNCGLIGDQARNASAKISHLKSTTNPDAVLAVLSGVGLSRADLAAVVAADPQLLFVKADNIASRISSLRDRAGLSDSQIARFLLAGGAMAVHRCDDVAQRLEFWIPFCGSFEMFLKMVESNCHNFTADIEKVIKPNIALLQECGLTVRDIANMSVNSGRVLTSDPEQVKAFVQRADMLGVPRTSSRFKYMVSVSGSVREGNATARMNLLSSMLNCSMDGIRHMVCKAPCILRLPEVKLRRRVELLRSTLGCSIGIICEMLCKMPIILGFSENNLWRKLEFLITKVHLEPEYILSKPVLLTYSLEKRLVLRHYIVQVLVAKGLINHEATLTNTKMLYLSLQMPIPQFVLGKYLLRFNCDIFGERLDFILIKCLLKSNIFGWTRNTFQRDAHPSVFTAKEGKMLMLEQRRQPGFRRLPLLRLSSSPYASAAFPTSLLLSRALLSTAANATATIPFSVEEYLVATCGLTGAQAIKSSAKISHLKSASNPDAVLALLSGVGLSRADLAAVVASDPQILCGKVDNIARRIASLRDRVGLTDPQIRSFLLAGGAGAPQMRHRFWIPILGSFETLLKLVRRNNAIVVSDVERVVKPNVALLQDCGLTVCDIVKLASNNPRLLMFNPERVKTFVQRADMLGVQRTSSRFKYSVAIAAKITQGTAMVRMMFLGSTLKSQLLHGQHP</sequence>
<dbReference type="Pfam" id="PF02536">
    <property type="entry name" value="mTERF"/>
    <property type="match status" value="2"/>
</dbReference>
<dbReference type="Gramene" id="LPERR11G05570.1">
    <property type="protein sequence ID" value="LPERR11G05570.1"/>
    <property type="gene ID" value="LPERR11G05570"/>
</dbReference>
<name>A0A0D9XQ61_9ORYZ</name>
<feature type="signal peptide" evidence="4">
    <location>
        <begin position="1"/>
        <end position="25"/>
    </location>
</feature>
<dbReference type="Proteomes" id="UP000032180">
    <property type="component" value="Chromosome 11"/>
</dbReference>
<evidence type="ECO:0000256" key="2">
    <source>
        <dbReference type="ARBA" id="ARBA00022472"/>
    </source>
</evidence>
<dbReference type="GO" id="GO:0006353">
    <property type="term" value="P:DNA-templated transcription termination"/>
    <property type="evidence" value="ECO:0007669"/>
    <property type="project" value="UniProtKB-KW"/>
</dbReference>
<proteinExistence type="inferred from homology"/>
<dbReference type="FunFam" id="1.25.70.10:FF:000048">
    <property type="entry name" value="Os11g0206300 protein"/>
    <property type="match status" value="2"/>
</dbReference>